<evidence type="ECO:0000256" key="12">
    <source>
        <dbReference type="ARBA" id="ARBA00023316"/>
    </source>
</evidence>
<keyword evidence="7 13" id="KW-0133">Cell shape</keyword>
<dbReference type="InterPro" id="IPR000715">
    <property type="entry name" value="Glycosyl_transferase_4"/>
</dbReference>
<dbReference type="PANTHER" id="PTHR22926">
    <property type="entry name" value="PHOSPHO-N-ACETYLMURAMOYL-PENTAPEPTIDE-TRANSFERASE"/>
    <property type="match status" value="1"/>
</dbReference>
<keyword evidence="11 13" id="KW-0131">Cell cycle</keyword>
<comment type="cofactor">
    <cofactor evidence="13 15">
        <name>Mg(2+)</name>
        <dbReference type="ChEBI" id="CHEBI:18420"/>
    </cofactor>
</comment>
<feature type="transmembrane region" description="Helical" evidence="13">
    <location>
        <begin position="18"/>
        <end position="40"/>
    </location>
</feature>
<dbReference type="CDD" id="cd06852">
    <property type="entry name" value="GT_MraY"/>
    <property type="match status" value="1"/>
</dbReference>
<dbReference type="InterPro" id="IPR003524">
    <property type="entry name" value="PNAcMuramoyl-5peptid_Trfase"/>
</dbReference>
<sequence>MIYNLLAPYIHKLHIANLFHYVTFRIGLAILFSLTLSFLIGPRLIRFLQNLQKYGQPIRDDGPKTHKTKVGTPTMGGIMILFTVCLSTLLFSDLTNKYIWIVLFVFVSFGVLGFMDDYAKVTKNHHKGVSGKKKLLFQFTICLIACLLLRDSNSQGNNLLTIPFFKNLLIDLGLFYIPFSMFVIVGASNAVNLTDGLDGLAIVPIAITAGSFTLIIYLVGNSFYANYLQIMYIPNISELTIFCASIVGASLGFLWFNAQPAEIFMGDTGSLSLGGVLGVISIITKHEIVLAIIGGLFVIETLSVIIQVYYFKATNGKRIFKMAPLHHHFEKHGWSESKVVIRFWIIAIIFALIGLSSLKLR</sequence>
<dbReference type="EC" id="2.7.8.13" evidence="13 14"/>
<evidence type="ECO:0000256" key="3">
    <source>
        <dbReference type="ARBA" id="ARBA00022618"/>
    </source>
</evidence>
<name>A0AAT9GA21_9RICK</name>
<feature type="binding site" evidence="15">
    <location>
        <position position="267"/>
    </location>
    <ligand>
        <name>Mg(2+)</name>
        <dbReference type="ChEBI" id="CHEBI:18420"/>
    </ligand>
</feature>
<protein>
    <recommendedName>
        <fullName evidence="13 14">Phospho-N-acetylmuramoyl-pentapeptide-transferase</fullName>
        <ecNumber evidence="13 14">2.7.8.13</ecNumber>
    </recommendedName>
    <alternativeName>
        <fullName evidence="13">UDP-MurNAc-pentapeptide phosphotransferase</fullName>
    </alternativeName>
</protein>
<evidence type="ECO:0000256" key="1">
    <source>
        <dbReference type="ARBA" id="ARBA00004141"/>
    </source>
</evidence>
<keyword evidence="3 13" id="KW-0132">Cell division</keyword>
<keyword evidence="4 13" id="KW-0808">Transferase</keyword>
<comment type="pathway">
    <text evidence="13">Cell wall biogenesis; peptidoglycan biosynthesis.</text>
</comment>
<evidence type="ECO:0000313" key="16">
    <source>
        <dbReference type="EMBL" id="BFD46604.1"/>
    </source>
</evidence>
<keyword evidence="6 13" id="KW-0479">Metal-binding</keyword>
<dbReference type="GO" id="GO:0008360">
    <property type="term" value="P:regulation of cell shape"/>
    <property type="evidence" value="ECO:0007669"/>
    <property type="project" value="UniProtKB-KW"/>
</dbReference>
<dbReference type="PANTHER" id="PTHR22926:SF5">
    <property type="entry name" value="PHOSPHO-N-ACETYLMURAMOYL-PENTAPEPTIDE-TRANSFERASE HOMOLOG"/>
    <property type="match status" value="1"/>
</dbReference>
<comment type="similarity">
    <text evidence="2 13">Belongs to the glycosyltransferase 4 family. MraY subfamily.</text>
</comment>
<dbReference type="Pfam" id="PF10555">
    <property type="entry name" value="MraY_sig1"/>
    <property type="match status" value="1"/>
</dbReference>
<feature type="transmembrane region" description="Helical" evidence="13">
    <location>
        <begin position="239"/>
        <end position="256"/>
    </location>
</feature>
<gene>
    <name evidence="13 16" type="primary">mraY</name>
    <name evidence="16" type="ORF">DMENIID0002_12500</name>
</gene>
<evidence type="ECO:0000256" key="15">
    <source>
        <dbReference type="PIRSR" id="PIRSR600715-1"/>
    </source>
</evidence>
<comment type="catalytic activity">
    <reaction evidence="13">
        <text>UDP-N-acetyl-alpha-D-muramoyl-L-alanyl-gamma-D-glutamyl-meso-2,6-diaminopimeloyl-D-alanyl-D-alanine + di-trans,octa-cis-undecaprenyl phosphate = di-trans,octa-cis-undecaprenyl diphospho-N-acetyl-alpha-D-muramoyl-L-alanyl-D-glutamyl-meso-2,6-diaminopimeloyl-D-alanyl-D-alanine + UMP</text>
        <dbReference type="Rhea" id="RHEA:28386"/>
        <dbReference type="ChEBI" id="CHEBI:57865"/>
        <dbReference type="ChEBI" id="CHEBI:60392"/>
        <dbReference type="ChEBI" id="CHEBI:61386"/>
        <dbReference type="ChEBI" id="CHEBI:61387"/>
        <dbReference type="EC" id="2.7.8.13"/>
    </reaction>
</comment>
<evidence type="ECO:0000256" key="13">
    <source>
        <dbReference type="HAMAP-Rule" id="MF_00038"/>
    </source>
</evidence>
<evidence type="ECO:0000256" key="5">
    <source>
        <dbReference type="ARBA" id="ARBA00022692"/>
    </source>
</evidence>
<feature type="transmembrane region" description="Helical" evidence="13">
    <location>
        <begin position="199"/>
        <end position="219"/>
    </location>
</feature>
<evidence type="ECO:0000256" key="6">
    <source>
        <dbReference type="ARBA" id="ARBA00022723"/>
    </source>
</evidence>
<evidence type="ECO:0000256" key="8">
    <source>
        <dbReference type="ARBA" id="ARBA00022984"/>
    </source>
</evidence>
<evidence type="ECO:0000256" key="14">
    <source>
        <dbReference type="NCBIfam" id="TIGR00445"/>
    </source>
</evidence>
<keyword evidence="13 15" id="KW-0460">Magnesium</keyword>
<dbReference type="Pfam" id="PF00953">
    <property type="entry name" value="Glycos_transf_4"/>
    <property type="match status" value="1"/>
</dbReference>
<feature type="transmembrane region" description="Helical" evidence="13">
    <location>
        <begin position="339"/>
        <end position="358"/>
    </location>
</feature>
<feature type="transmembrane region" description="Helical" evidence="13">
    <location>
        <begin position="263"/>
        <end position="283"/>
    </location>
</feature>
<comment type="subcellular location">
    <subcellularLocation>
        <location evidence="13">Cell membrane</location>
        <topology evidence="13">Multi-pass membrane protein</topology>
    </subcellularLocation>
    <subcellularLocation>
        <location evidence="1">Membrane</location>
        <topology evidence="1">Multi-pass membrane protein</topology>
    </subcellularLocation>
</comment>
<feature type="transmembrane region" description="Helical" evidence="13">
    <location>
        <begin position="164"/>
        <end position="187"/>
    </location>
</feature>
<reference evidence="16" key="1">
    <citation type="submission" date="2024-01" db="EMBL/GenBank/DDBJ databases">
        <title>Sequencing the genomes of a sandfly, Sergentomyia squamirostris, and its two endosymbionts.</title>
        <authorList>
            <person name="Itokawa K."/>
            <person name="Sanjoba C."/>
        </authorList>
    </citation>
    <scope>NUCLEOTIDE SEQUENCE</scope>
    <source>
        <strain evidence="16">RiSSQ</strain>
    </source>
</reference>
<dbReference type="GO" id="GO:0046872">
    <property type="term" value="F:metal ion binding"/>
    <property type="evidence" value="ECO:0007669"/>
    <property type="project" value="UniProtKB-KW"/>
</dbReference>
<keyword evidence="9 13" id="KW-1133">Transmembrane helix</keyword>
<evidence type="ECO:0000256" key="2">
    <source>
        <dbReference type="ARBA" id="ARBA00005583"/>
    </source>
</evidence>
<dbReference type="GO" id="GO:0005886">
    <property type="term" value="C:plasma membrane"/>
    <property type="evidence" value="ECO:0007669"/>
    <property type="project" value="UniProtKB-SubCell"/>
</dbReference>
<dbReference type="GO" id="GO:0071555">
    <property type="term" value="P:cell wall organization"/>
    <property type="evidence" value="ECO:0007669"/>
    <property type="project" value="UniProtKB-KW"/>
</dbReference>
<keyword evidence="10 13" id="KW-0472">Membrane</keyword>
<keyword evidence="5 13" id="KW-0812">Transmembrane</keyword>
<evidence type="ECO:0000256" key="4">
    <source>
        <dbReference type="ARBA" id="ARBA00022679"/>
    </source>
</evidence>
<dbReference type="GO" id="GO:0009252">
    <property type="term" value="P:peptidoglycan biosynthetic process"/>
    <property type="evidence" value="ECO:0007669"/>
    <property type="project" value="UniProtKB-UniRule"/>
</dbReference>
<evidence type="ECO:0000256" key="9">
    <source>
        <dbReference type="ARBA" id="ARBA00022989"/>
    </source>
</evidence>
<dbReference type="GO" id="GO:0008963">
    <property type="term" value="F:phospho-N-acetylmuramoyl-pentapeptide-transferase activity"/>
    <property type="evidence" value="ECO:0007669"/>
    <property type="project" value="UniProtKB-UniRule"/>
</dbReference>
<organism evidence="16">
    <name type="scientific">Candidatus Tisiphia endosymbiont of Sergentomyia squamirostris</name>
    <dbReference type="NCBI Taxonomy" id="3113639"/>
    <lineage>
        <taxon>Bacteria</taxon>
        <taxon>Pseudomonadati</taxon>
        <taxon>Pseudomonadota</taxon>
        <taxon>Alphaproteobacteria</taxon>
        <taxon>Rickettsiales</taxon>
        <taxon>Rickettsiaceae</taxon>
        <taxon>Rickettsieae</taxon>
        <taxon>Candidatus Tisiphia</taxon>
    </lineage>
</organism>
<dbReference type="PROSITE" id="PS01348">
    <property type="entry name" value="MRAY_2"/>
    <property type="match status" value="1"/>
</dbReference>
<evidence type="ECO:0000256" key="11">
    <source>
        <dbReference type="ARBA" id="ARBA00023306"/>
    </source>
</evidence>
<dbReference type="PROSITE" id="PS01347">
    <property type="entry name" value="MRAY_1"/>
    <property type="match status" value="1"/>
</dbReference>
<dbReference type="AlphaFoldDB" id="A0AAT9GA21"/>
<dbReference type="HAMAP" id="MF_00038">
    <property type="entry name" value="MraY"/>
    <property type="match status" value="1"/>
</dbReference>
<keyword evidence="8 13" id="KW-0573">Peptidoglycan synthesis</keyword>
<evidence type="ECO:0000256" key="10">
    <source>
        <dbReference type="ARBA" id="ARBA00023136"/>
    </source>
</evidence>
<accession>A0AAT9GA21</accession>
<keyword evidence="12 13" id="KW-0961">Cell wall biogenesis/degradation</keyword>
<dbReference type="InterPro" id="IPR018480">
    <property type="entry name" value="PNAcMuramoyl-5peptid_Trfase_CS"/>
</dbReference>
<feature type="transmembrane region" description="Helical" evidence="13">
    <location>
        <begin position="289"/>
        <end position="311"/>
    </location>
</feature>
<dbReference type="NCBIfam" id="TIGR00445">
    <property type="entry name" value="mraY"/>
    <property type="match status" value="1"/>
</dbReference>
<dbReference type="EMBL" id="AP029170">
    <property type="protein sequence ID" value="BFD46604.1"/>
    <property type="molecule type" value="Genomic_DNA"/>
</dbReference>
<feature type="transmembrane region" description="Helical" evidence="13">
    <location>
        <begin position="135"/>
        <end position="152"/>
    </location>
</feature>
<evidence type="ECO:0000256" key="7">
    <source>
        <dbReference type="ARBA" id="ARBA00022960"/>
    </source>
</evidence>
<proteinExistence type="inferred from homology"/>
<dbReference type="GO" id="GO:0051301">
    <property type="term" value="P:cell division"/>
    <property type="evidence" value="ECO:0007669"/>
    <property type="project" value="UniProtKB-KW"/>
</dbReference>
<feature type="transmembrane region" description="Helical" evidence="13">
    <location>
        <begin position="98"/>
        <end position="115"/>
    </location>
</feature>
<comment type="function">
    <text evidence="13">Catalyzes the initial step of the lipid cycle reactions in the biosynthesis of the cell wall peptidoglycan: transfers peptidoglycan precursor phospho-MurNAc-pentapeptide from UDP-MurNAc-pentapeptide onto the lipid carrier undecaprenyl phosphate, yielding undecaprenyl-pyrophosphoryl-MurNAc-pentapeptide, known as lipid I.</text>
</comment>
<keyword evidence="13" id="KW-1003">Cell membrane</keyword>
<feature type="transmembrane region" description="Helical" evidence="13">
    <location>
        <begin position="74"/>
        <end position="92"/>
    </location>
</feature>
<feature type="binding site" evidence="15">
    <location>
        <position position="192"/>
    </location>
    <ligand>
        <name>Mg(2+)</name>
        <dbReference type="ChEBI" id="CHEBI:18420"/>
    </ligand>
</feature>